<evidence type="ECO:0008006" key="4">
    <source>
        <dbReference type="Google" id="ProtNLM"/>
    </source>
</evidence>
<proteinExistence type="predicted"/>
<accession>A0ABY6HW98</accession>
<gene>
    <name evidence="2" type="ORF">NEF87_003946</name>
</gene>
<name>A0ABY6HW98_9ARCH</name>
<sequence length="359" mass="41354">MGKKKNVKVSDSLEDLFGVESSERNDNTDTKNQPTSIKERLQPKKTHAATKKSKSHRMLNIPQLTGTEMIECPHEIDSVFITQKAFDDIIMMARAINEISRERWGSDSQKLEVFCYVLTNESDFKNDFPARISEIYIPHHSASETAVNVSTEAVIEVGEYIKENKKILLGWAHSHGHFKVYSSKTDEQNHKALLNDTSNYITLGHFKIKYSYGITVIEDGTHLGVILSQYPCGHIGRVEDTSFDIQGPRYSSKEKENRYLQIKEQLEDRVDLVRPSIQPSREDSLKNISEEFVSEYIRNLRKAKNLLYDKLPDDMDKHFELFQRVLQEYDTLLMSTAEESFTNVSEKLLSAMKQYNNSI</sequence>
<feature type="compositionally biased region" description="Basic residues" evidence="1">
    <location>
        <begin position="43"/>
        <end position="55"/>
    </location>
</feature>
<dbReference type="Gene3D" id="3.40.140.10">
    <property type="entry name" value="Cytidine Deaminase, domain 2"/>
    <property type="match status" value="1"/>
</dbReference>
<evidence type="ECO:0000256" key="1">
    <source>
        <dbReference type="SAM" id="MobiDB-lite"/>
    </source>
</evidence>
<protein>
    <recommendedName>
        <fullName evidence="4">MPN domain-containing protein</fullName>
    </recommendedName>
</protein>
<dbReference type="EMBL" id="CP104013">
    <property type="protein sequence ID" value="UYP47661.1"/>
    <property type="molecule type" value="Genomic_DNA"/>
</dbReference>
<keyword evidence="3" id="KW-1185">Reference proteome</keyword>
<dbReference type="Proteomes" id="UP001208689">
    <property type="component" value="Chromosome"/>
</dbReference>
<feature type="region of interest" description="Disordered" evidence="1">
    <location>
        <begin position="15"/>
        <end position="55"/>
    </location>
</feature>
<reference evidence="2" key="1">
    <citation type="submission" date="2022-09" db="EMBL/GenBank/DDBJ databases">
        <title>Actin cytoskeleton and complex cell architecture in an #Asgard archaeon.</title>
        <authorList>
            <person name="Ponce Toledo R.I."/>
            <person name="Schleper C."/>
            <person name="Rodrigues Oliveira T."/>
            <person name="Wollweber F."/>
            <person name="Xu J."/>
            <person name="Rittmann S."/>
            <person name="Klingl A."/>
            <person name="Pilhofer M."/>
        </authorList>
    </citation>
    <scope>NUCLEOTIDE SEQUENCE</scope>
    <source>
        <strain evidence="2">B-35</strain>
    </source>
</reference>
<evidence type="ECO:0000313" key="3">
    <source>
        <dbReference type="Proteomes" id="UP001208689"/>
    </source>
</evidence>
<evidence type="ECO:0000313" key="2">
    <source>
        <dbReference type="EMBL" id="UYP47661.1"/>
    </source>
</evidence>
<organism evidence="2 3">
    <name type="scientific">Candidatus Lokiarchaeum ossiferum</name>
    <dbReference type="NCBI Taxonomy" id="2951803"/>
    <lineage>
        <taxon>Archaea</taxon>
        <taxon>Promethearchaeati</taxon>
        <taxon>Promethearchaeota</taxon>
        <taxon>Promethearchaeia</taxon>
        <taxon>Promethearchaeales</taxon>
        <taxon>Promethearchaeaceae</taxon>
        <taxon>Candidatus Lokiarchaeum</taxon>
    </lineage>
</organism>